<dbReference type="PANTHER" id="PTHR10900:SF77">
    <property type="entry name" value="FI19380P1"/>
    <property type="match status" value="1"/>
</dbReference>
<proteinExistence type="predicted"/>
<name>A0A2V0P3E8_9CHLO</name>
<dbReference type="AlphaFoldDB" id="A0A2V0P3E8"/>
<organism evidence="3 4">
    <name type="scientific">Raphidocelis subcapitata</name>
    <dbReference type="NCBI Taxonomy" id="307507"/>
    <lineage>
        <taxon>Eukaryota</taxon>
        <taxon>Viridiplantae</taxon>
        <taxon>Chlorophyta</taxon>
        <taxon>core chlorophytes</taxon>
        <taxon>Chlorophyceae</taxon>
        <taxon>CS clade</taxon>
        <taxon>Sphaeropleales</taxon>
        <taxon>Selenastraceae</taxon>
        <taxon>Raphidocelis</taxon>
    </lineage>
</organism>
<dbReference type="PROSITE" id="PS50213">
    <property type="entry name" value="FAS1"/>
    <property type="match status" value="2"/>
</dbReference>
<dbReference type="SUPFAM" id="SSF82153">
    <property type="entry name" value="FAS1 domain"/>
    <property type="match status" value="2"/>
</dbReference>
<dbReference type="InParanoid" id="A0A2V0P3E8"/>
<evidence type="ECO:0000313" key="3">
    <source>
        <dbReference type="EMBL" id="GBF94109.1"/>
    </source>
</evidence>
<dbReference type="InterPro" id="IPR000782">
    <property type="entry name" value="FAS1_domain"/>
</dbReference>
<dbReference type="SMART" id="SM00554">
    <property type="entry name" value="FAS1"/>
    <property type="match status" value="2"/>
</dbReference>
<evidence type="ECO:0000256" key="1">
    <source>
        <dbReference type="SAM" id="SignalP"/>
    </source>
</evidence>
<sequence length="503" mass="51074">MGAPARSRGLVAVILAACVFQAALAAPAPSAAKGKTIAEALKAGNFTSCLALLEAAGAAAAVSDPATTATVLCPTNEAFDKLLSSMAITLPELAKRTDLVDKLAAYHIAPRAKVAAAKLKGNGTGFTYAVSADPHYVLRFITEKNKTTVLDAQGNTANVLHADVDAGSSIVHGVDRVLLSGEFFLTLADFAKFYVGNYSSLSDLVKAAGFGDAVKSTTWNGTLFAPIDTAVDAVAAVSPELGRLDDPIEGDSKVYADVLKYHQLPTLKVFPVDFANGTSLPTRLAGHELSVTVKYSDNKATNETLMEGTVAPEAGSPGKPIKIGLPNVYVAHGIVHGIDGVLLPAPKAGAKAAPKAGARRMLRRALLQVSGSGYTGTGVPDNAGGGYGAGGGGRPFSTSTGVNRATFKPVGSFVVDPTNVGVGGGGGCCWGYTPSALGGEAYLAMPTGPGAPSSASGYVPPSQAGYTAQIPVMTPTPADACMNCNYQYGVATHPVANVNTGGY</sequence>
<dbReference type="Proteomes" id="UP000247498">
    <property type="component" value="Unassembled WGS sequence"/>
</dbReference>
<dbReference type="STRING" id="307507.A0A2V0P3E8"/>
<feature type="domain" description="FAS1" evidence="2">
    <location>
        <begin position="171"/>
        <end position="342"/>
    </location>
</feature>
<reference evidence="3 4" key="1">
    <citation type="journal article" date="2018" name="Sci. Rep.">
        <title>Raphidocelis subcapitata (=Pseudokirchneriella subcapitata) provides an insight into genome evolution and environmental adaptations in the Sphaeropleales.</title>
        <authorList>
            <person name="Suzuki S."/>
            <person name="Yamaguchi H."/>
            <person name="Nakajima N."/>
            <person name="Kawachi M."/>
        </authorList>
    </citation>
    <scope>NUCLEOTIDE SEQUENCE [LARGE SCALE GENOMIC DNA]</scope>
    <source>
        <strain evidence="3 4">NIES-35</strain>
    </source>
</reference>
<evidence type="ECO:0000259" key="2">
    <source>
        <dbReference type="PROSITE" id="PS50213"/>
    </source>
</evidence>
<dbReference type="Pfam" id="PF02469">
    <property type="entry name" value="Fasciclin"/>
    <property type="match status" value="2"/>
</dbReference>
<comment type="caution">
    <text evidence="3">The sequence shown here is derived from an EMBL/GenBank/DDBJ whole genome shotgun (WGS) entry which is preliminary data.</text>
</comment>
<dbReference type="EMBL" id="BDRX01000048">
    <property type="protein sequence ID" value="GBF94109.1"/>
    <property type="molecule type" value="Genomic_DNA"/>
</dbReference>
<keyword evidence="4" id="KW-1185">Reference proteome</keyword>
<dbReference type="PANTHER" id="PTHR10900">
    <property type="entry name" value="PERIOSTIN-RELATED"/>
    <property type="match status" value="1"/>
</dbReference>
<protein>
    <recommendedName>
        <fullName evidence="2">FAS1 domain-containing protein</fullName>
    </recommendedName>
</protein>
<feature type="domain" description="FAS1" evidence="2">
    <location>
        <begin position="33"/>
        <end position="178"/>
    </location>
</feature>
<dbReference type="InterPro" id="IPR036378">
    <property type="entry name" value="FAS1_dom_sf"/>
</dbReference>
<evidence type="ECO:0000313" key="4">
    <source>
        <dbReference type="Proteomes" id="UP000247498"/>
    </source>
</evidence>
<dbReference type="OrthoDB" id="548185at2759"/>
<gene>
    <name evidence="3" type="ORF">Rsub_07096</name>
</gene>
<accession>A0A2V0P3E8</accession>
<feature type="chain" id="PRO_5015842935" description="FAS1 domain-containing protein" evidence="1">
    <location>
        <begin position="26"/>
        <end position="503"/>
    </location>
</feature>
<feature type="signal peptide" evidence="1">
    <location>
        <begin position="1"/>
        <end position="25"/>
    </location>
</feature>
<dbReference type="InterPro" id="IPR050904">
    <property type="entry name" value="Adhesion/Biosynth-related"/>
</dbReference>
<dbReference type="GO" id="GO:0005615">
    <property type="term" value="C:extracellular space"/>
    <property type="evidence" value="ECO:0007669"/>
    <property type="project" value="TreeGrafter"/>
</dbReference>
<dbReference type="Gene3D" id="2.30.180.10">
    <property type="entry name" value="FAS1 domain"/>
    <property type="match status" value="2"/>
</dbReference>
<keyword evidence="1" id="KW-0732">Signal</keyword>